<name>A0A2X1QX82_KLEPN</name>
<sequence length="116" mass="12971">MSAHNVYYVKCNVVLNNVILIAASSHINSLFSYSKSQGNSFSHTCCLYVRHILLLLHFLTERVTGCQMKCSFDSAPACSVYQPGLISHRRDYQKDASFVFRTQMASAIATINRTAS</sequence>
<evidence type="ECO:0000313" key="2">
    <source>
        <dbReference type="Proteomes" id="UP000251123"/>
    </source>
</evidence>
<dbReference type="Proteomes" id="UP000251123">
    <property type="component" value="Unassembled WGS sequence"/>
</dbReference>
<reference evidence="1 2" key="1">
    <citation type="submission" date="2018-06" db="EMBL/GenBank/DDBJ databases">
        <authorList>
            <consortium name="Pathogen Informatics"/>
            <person name="Doyle S."/>
        </authorList>
    </citation>
    <scope>NUCLEOTIDE SEQUENCE [LARGE SCALE GENOMIC DNA]</scope>
    <source>
        <strain evidence="1 2">NCTC9601</strain>
    </source>
</reference>
<protein>
    <submittedName>
        <fullName evidence="1">Uncharacterized protein</fullName>
    </submittedName>
</protein>
<dbReference type="AlphaFoldDB" id="A0A2X1QX82"/>
<proteinExistence type="predicted"/>
<accession>A0A2X1QX82</accession>
<evidence type="ECO:0000313" key="1">
    <source>
        <dbReference type="EMBL" id="SPX55659.1"/>
    </source>
</evidence>
<dbReference type="EMBL" id="UASN01000020">
    <property type="protein sequence ID" value="SPX55659.1"/>
    <property type="molecule type" value="Genomic_DNA"/>
</dbReference>
<organism evidence="1 2">
    <name type="scientific">Klebsiella pneumoniae</name>
    <dbReference type="NCBI Taxonomy" id="573"/>
    <lineage>
        <taxon>Bacteria</taxon>
        <taxon>Pseudomonadati</taxon>
        <taxon>Pseudomonadota</taxon>
        <taxon>Gammaproteobacteria</taxon>
        <taxon>Enterobacterales</taxon>
        <taxon>Enterobacteriaceae</taxon>
        <taxon>Klebsiella/Raoultella group</taxon>
        <taxon>Klebsiella</taxon>
        <taxon>Klebsiella pneumoniae complex</taxon>
    </lineage>
</organism>
<gene>
    <name evidence="1" type="ORF">NCTC9601_02840</name>
</gene>